<dbReference type="Proteomes" id="UP000339249">
    <property type="component" value="Unassembled WGS sequence"/>
</dbReference>
<accession>A0A4U9D4J5</accession>
<evidence type="ECO:0000313" key="3">
    <source>
        <dbReference type="EMBL" id="VTN13409.1"/>
    </source>
</evidence>
<proteinExistence type="predicted"/>
<name>A0A4U9D4J5_RAOTE</name>
<dbReference type="AlphaFoldDB" id="A0A4U9D4J5"/>
<dbReference type="EMBL" id="CABDVU010000001">
    <property type="protein sequence ID" value="VTN13409.1"/>
    <property type="molecule type" value="Genomic_DNA"/>
</dbReference>
<feature type="compositionally biased region" description="Low complexity" evidence="1">
    <location>
        <begin position="125"/>
        <end position="144"/>
    </location>
</feature>
<evidence type="ECO:0000256" key="1">
    <source>
        <dbReference type="SAM" id="MobiDB-lite"/>
    </source>
</evidence>
<feature type="region of interest" description="Disordered" evidence="1">
    <location>
        <begin position="95"/>
        <end position="148"/>
    </location>
</feature>
<dbReference type="InterPro" id="IPR013731">
    <property type="entry name" value="OapA_N"/>
</dbReference>
<protein>
    <recommendedName>
        <fullName evidence="2">Opacity-associated protein A-like N-terminal domain-containing protein</fullName>
    </recommendedName>
</protein>
<dbReference type="Pfam" id="PF08525">
    <property type="entry name" value="OapA_N"/>
    <property type="match status" value="1"/>
</dbReference>
<sequence>MPGRFEMTPTLAKIWHAPDHIRIMDPLPPMHRRGIIAGALLVVIGHTAPLRGQQHVRPGQPRRQPRYAVAVPAAIVFTAGYPAAAHYLNAYGERRRSDGAGGARAGSGRAAGRAAESDLSPPPQQQQQSAPASSSSGAPIASSQGKPWPSCSATIICRQPTFTRWPRSKVRGNRSARCKPGKRYRLDRMRMGW</sequence>
<gene>
    <name evidence="3" type="ORF">NCTC9185_05443</name>
</gene>
<feature type="domain" description="Opacity-associated protein A-like N-terminal" evidence="2">
    <location>
        <begin position="24"/>
        <end position="44"/>
    </location>
</feature>
<feature type="compositionally biased region" description="Low complexity" evidence="1">
    <location>
        <begin position="106"/>
        <end position="118"/>
    </location>
</feature>
<evidence type="ECO:0000259" key="2">
    <source>
        <dbReference type="Pfam" id="PF08525"/>
    </source>
</evidence>
<reference evidence="3 4" key="1">
    <citation type="submission" date="2019-04" db="EMBL/GenBank/DDBJ databases">
        <authorList>
            <consortium name="Pathogen Informatics"/>
        </authorList>
    </citation>
    <scope>NUCLEOTIDE SEQUENCE [LARGE SCALE GENOMIC DNA]</scope>
    <source>
        <strain evidence="3 4">NCTC9185</strain>
    </source>
</reference>
<organism evidence="3 4">
    <name type="scientific">Raoultella terrigena</name>
    <name type="common">Klebsiella terrigena</name>
    <dbReference type="NCBI Taxonomy" id="577"/>
    <lineage>
        <taxon>Bacteria</taxon>
        <taxon>Pseudomonadati</taxon>
        <taxon>Pseudomonadota</taxon>
        <taxon>Gammaproteobacteria</taxon>
        <taxon>Enterobacterales</taxon>
        <taxon>Enterobacteriaceae</taxon>
        <taxon>Klebsiella/Raoultella group</taxon>
        <taxon>Raoultella</taxon>
    </lineage>
</organism>
<evidence type="ECO:0000313" key="4">
    <source>
        <dbReference type="Proteomes" id="UP000339249"/>
    </source>
</evidence>